<sequence>IVMDGEMLLEMADAYRNTTSQVGSVLSSHNLQPPDIQDHRGLDKSKEIQSQVDMSMSNQDDTVSPIQNLSAEPDYTEFRTGVDVEKQDGVPETPKKYSINQSPENFKEWQRDAQERQERKPIISSDRGSVRRVSAGEII</sequence>
<feature type="compositionally biased region" description="Polar residues" evidence="1">
    <location>
        <begin position="54"/>
        <end position="70"/>
    </location>
</feature>
<proteinExistence type="predicted"/>
<feature type="region of interest" description="Disordered" evidence="1">
    <location>
        <begin position="87"/>
        <end position="139"/>
    </location>
</feature>
<feature type="non-terminal residue" evidence="2">
    <location>
        <position position="1"/>
    </location>
</feature>
<comment type="caution">
    <text evidence="2">The sequence shown here is derived from an EMBL/GenBank/DDBJ whole genome shotgun (WGS) entry which is preliminary data.</text>
</comment>
<name>X1D5Q0_9ZZZZ</name>
<reference evidence="2" key="1">
    <citation type="journal article" date="2014" name="Front. Microbiol.">
        <title>High frequency of phylogenetically diverse reductive dehalogenase-homologous genes in deep subseafloor sedimentary metagenomes.</title>
        <authorList>
            <person name="Kawai M."/>
            <person name="Futagami T."/>
            <person name="Toyoda A."/>
            <person name="Takaki Y."/>
            <person name="Nishi S."/>
            <person name="Hori S."/>
            <person name="Arai W."/>
            <person name="Tsubouchi T."/>
            <person name="Morono Y."/>
            <person name="Uchiyama I."/>
            <person name="Ito T."/>
            <person name="Fujiyama A."/>
            <person name="Inagaki F."/>
            <person name="Takami H."/>
        </authorList>
    </citation>
    <scope>NUCLEOTIDE SEQUENCE</scope>
    <source>
        <strain evidence="2">Expedition CK06-06</strain>
    </source>
</reference>
<evidence type="ECO:0000256" key="1">
    <source>
        <dbReference type="SAM" id="MobiDB-lite"/>
    </source>
</evidence>
<evidence type="ECO:0000313" key="2">
    <source>
        <dbReference type="EMBL" id="GAG91801.1"/>
    </source>
</evidence>
<feature type="region of interest" description="Disordered" evidence="1">
    <location>
        <begin position="54"/>
        <end position="73"/>
    </location>
</feature>
<dbReference type="EMBL" id="BART01023362">
    <property type="protein sequence ID" value="GAG91801.1"/>
    <property type="molecule type" value="Genomic_DNA"/>
</dbReference>
<dbReference type="AlphaFoldDB" id="X1D5Q0"/>
<organism evidence="2">
    <name type="scientific">marine sediment metagenome</name>
    <dbReference type="NCBI Taxonomy" id="412755"/>
    <lineage>
        <taxon>unclassified sequences</taxon>
        <taxon>metagenomes</taxon>
        <taxon>ecological metagenomes</taxon>
    </lineage>
</organism>
<accession>X1D5Q0</accession>
<protein>
    <submittedName>
        <fullName evidence="2">Uncharacterized protein</fullName>
    </submittedName>
</protein>
<feature type="compositionally biased region" description="Basic and acidic residues" evidence="1">
    <location>
        <begin position="105"/>
        <end position="121"/>
    </location>
</feature>
<gene>
    <name evidence="2" type="ORF">S01H4_42525</name>
</gene>